<feature type="domain" description="Trs120/TRAPPC9 first Ig-like" evidence="7">
    <location>
        <begin position="666"/>
        <end position="763"/>
    </location>
</feature>
<evidence type="ECO:0000256" key="2">
    <source>
        <dbReference type="ARBA" id="ARBA00008459"/>
    </source>
</evidence>
<reference evidence="8 9" key="1">
    <citation type="journal article" date="2023" name="Sci. Data">
        <title>Genome assembly of the Korean intertidal mud-creeper Batillaria attramentaria.</title>
        <authorList>
            <person name="Patra A.K."/>
            <person name="Ho P.T."/>
            <person name="Jun S."/>
            <person name="Lee S.J."/>
            <person name="Kim Y."/>
            <person name="Won Y.J."/>
        </authorList>
    </citation>
    <scope>NUCLEOTIDE SEQUENCE [LARGE SCALE GENOMIC DNA]</scope>
    <source>
        <strain evidence="8">Wonlab-2016</strain>
    </source>
</reference>
<comment type="subcellular location">
    <subcellularLocation>
        <location evidence="1">Golgi apparatus</location>
    </subcellularLocation>
</comment>
<comment type="caution">
    <text evidence="8">The sequence shown here is derived from an EMBL/GenBank/DDBJ whole genome shotgun (WGS) entry which is preliminary data.</text>
</comment>
<dbReference type="Pfam" id="PF26254">
    <property type="entry name" value="Ig_TRAPPC9-Trs120_1st"/>
    <property type="match status" value="1"/>
</dbReference>
<protein>
    <recommendedName>
        <fullName evidence="10">Trafficking protein particle complex subunit 9-like</fullName>
    </recommendedName>
</protein>
<dbReference type="GO" id="GO:0005794">
    <property type="term" value="C:Golgi apparatus"/>
    <property type="evidence" value="ECO:0007669"/>
    <property type="project" value="UniProtKB-SubCell"/>
</dbReference>
<feature type="region of interest" description="Disordered" evidence="4">
    <location>
        <begin position="378"/>
        <end position="399"/>
    </location>
</feature>
<gene>
    <name evidence="8" type="ORF">BaRGS_00032878</name>
</gene>
<dbReference type="Proteomes" id="UP001519460">
    <property type="component" value="Unassembled WGS sequence"/>
</dbReference>
<keyword evidence="3" id="KW-0333">Golgi apparatus</keyword>
<feature type="compositionally biased region" description="Basic and acidic residues" evidence="4">
    <location>
        <begin position="385"/>
        <end position="394"/>
    </location>
</feature>
<feature type="region of interest" description="Disordered" evidence="4">
    <location>
        <begin position="76"/>
        <end position="101"/>
    </location>
</feature>
<dbReference type="InterPro" id="IPR058563">
    <property type="entry name" value="Trs120_TRAPPC9_N"/>
</dbReference>
<evidence type="ECO:0000259" key="6">
    <source>
        <dbReference type="Pfam" id="PF26251"/>
    </source>
</evidence>
<keyword evidence="9" id="KW-1185">Reference proteome</keyword>
<feature type="domain" description="Trs120/TRAPPC9 N-terminal" evidence="5">
    <location>
        <begin position="40"/>
        <end position="360"/>
    </location>
</feature>
<comment type="similarity">
    <text evidence="2">Belongs to the NIBP family.</text>
</comment>
<organism evidence="8 9">
    <name type="scientific">Batillaria attramentaria</name>
    <dbReference type="NCBI Taxonomy" id="370345"/>
    <lineage>
        <taxon>Eukaryota</taxon>
        <taxon>Metazoa</taxon>
        <taxon>Spiralia</taxon>
        <taxon>Lophotrochozoa</taxon>
        <taxon>Mollusca</taxon>
        <taxon>Gastropoda</taxon>
        <taxon>Caenogastropoda</taxon>
        <taxon>Sorbeoconcha</taxon>
        <taxon>Cerithioidea</taxon>
        <taxon>Batillariidae</taxon>
        <taxon>Batillaria</taxon>
    </lineage>
</organism>
<dbReference type="PANTHER" id="PTHR21512:SF5">
    <property type="entry name" value="TRAFFICKING PROTEIN PARTICLE COMPLEX SUBUNIT 9"/>
    <property type="match status" value="1"/>
</dbReference>
<evidence type="ECO:0000256" key="1">
    <source>
        <dbReference type="ARBA" id="ARBA00004555"/>
    </source>
</evidence>
<dbReference type="InterPro" id="IPR058565">
    <property type="entry name" value="Ig_TRAPPC9_Trs120_1st"/>
</dbReference>
<name>A0ABD0JLQ0_9CAEN</name>
<proteinExistence type="inferred from homology"/>
<feature type="compositionally biased region" description="Polar residues" evidence="4">
    <location>
        <begin position="221"/>
        <end position="230"/>
    </location>
</feature>
<dbReference type="Pfam" id="PF08626">
    <property type="entry name" value="TRAPPC9-Trs120"/>
    <property type="match status" value="1"/>
</dbReference>
<evidence type="ECO:0000313" key="9">
    <source>
        <dbReference type="Proteomes" id="UP001519460"/>
    </source>
</evidence>
<evidence type="ECO:0000256" key="4">
    <source>
        <dbReference type="SAM" id="MobiDB-lite"/>
    </source>
</evidence>
<feature type="compositionally biased region" description="Polar residues" evidence="4">
    <location>
        <begin position="135"/>
        <end position="147"/>
    </location>
</feature>
<feature type="compositionally biased region" description="Polar residues" evidence="4">
    <location>
        <begin position="160"/>
        <end position="178"/>
    </location>
</feature>
<feature type="compositionally biased region" description="Basic and acidic residues" evidence="4">
    <location>
        <begin position="196"/>
        <end position="220"/>
    </location>
</feature>
<dbReference type="EMBL" id="JACVVK020000391">
    <property type="protein sequence ID" value="KAK7475910.1"/>
    <property type="molecule type" value="Genomic_DNA"/>
</dbReference>
<evidence type="ECO:0000313" key="8">
    <source>
        <dbReference type="EMBL" id="KAK7475910.1"/>
    </source>
</evidence>
<dbReference type="AlphaFoldDB" id="A0ABD0JLQ0"/>
<accession>A0ABD0JLQ0</accession>
<evidence type="ECO:0000259" key="7">
    <source>
        <dbReference type="Pfam" id="PF26254"/>
    </source>
</evidence>
<dbReference type="Pfam" id="PF26251">
    <property type="entry name" value="TPR_TRAPPC9-Trs120"/>
    <property type="match status" value="1"/>
</dbReference>
<dbReference type="InterPro" id="IPR013935">
    <property type="entry name" value="Trs120_TRAPPC9"/>
</dbReference>
<dbReference type="InterPro" id="IPR058564">
    <property type="entry name" value="TPR_TRAPPC9_Trs120"/>
</dbReference>
<evidence type="ECO:0008006" key="10">
    <source>
        <dbReference type="Google" id="ProtNLM"/>
    </source>
</evidence>
<sequence>MSFVDYGQTASDHQSLLVLVRHTGSHLPTSLFNLGKCVDHEEFNDLFENYKKVKEEYATTIINSRLIIFGMNTDGSPLEKTEQPSDDVFQPAPDDSGIKADSEILPAEGDSELEDTEVFTSVVEHSVGDSGCGDNENNQSESRTTGEQGDGSEGTKRVSDSTNIPDQATSRKSGSVSTPEVGRDRNLSSANTANLEGKKKDATSGKEAARGGEKLTEYQRPHSNSLTKESTGSEVVFYPSVDQCPDLEDRLKEFVTSLFFVLEGKRLERTFERSDRLMLLCAPFEKKDYVGVDTDTKSFRRKCMGRLRKHLADLCLQAGLPGEAILHYQTSLDLLRAVNDFLWMGACYEGICSASVVLTFPRNNPAALRRNLSFSVKRGTSSPELKQRPGEGHPRTQLSTGSVANGLDHFDETSLHCLNPDDIIEKYKEAIMNYSKYKNSAMIEMEASLKACRVLIYQRKYLQASDFLQNVVYINLASSEEDKIQRYSTLSSLYGEIGFHRKEAFFRRVAAMQCVSPGTSPAWHQCYQLLLDAVTGYNIELDPRNMVTGRPCGWPVIQHRVLHELVYSARRMGNPQLAVRHMTLLLHTMYPHLPPADQQEAVTGLESLTARCQGTPQPLSTDTSVILPPVHLTTLPTVRCFKLLAPPAHLRPVKVGPSDDSAGSVFIYTPLSLGQERRADSSSVDFQWVAEDMCEVQLQVVNPLSVELSMHYMGLLTEGVEVEVFPASPVIPPESPPMMVKLVVKPQKSGELKILGYSTQVLGVCSHCRLRDLPAVLPQFYTVDIVPALPQVALSCSLPKAAAFSPVSSPDGATVVANASALLYAGQSQDCVVTLHNVSSHAITSLTVKLDVRNDAKEYLDRMLAWSDDNIQSQLPLQPGAQLCFSLCLYGNSDFLLPPVASPDVSSSSVSSHSRAESMESKGAQSVEAMLSVQYSGGPGEEAGYCRRSSLAVSIDVLPSVYITNWDALPSSSGQEVALVLDLLNVSSHQVDVVCGNSSAQITAPIILETQQCRRVTVTVPRIAFPDEENQDKCESRIPDKYRVWRSPDFHSQCLAHYVDIHWTMPAAKVSGKVNIDYIKWTDAQLNILRAPAITWEVLVNGQHYTAPDLLIFSVGQSLPVSVTLSASLGVEAHEDVFLSVQPVQEAGQGEGQRDLDPATYVCLGSQTLFTSKLSSDTTITHCCSLVFLCAGRYRLNITCKCRHSVTHEQVTWSCLPVPEFTIEDKGRTGGRMHAVQTDHEIPVHKKRETLVESGEGVSQHS</sequence>
<feature type="domain" description="Trs120/TRAPPC9 TPR region" evidence="6">
    <location>
        <begin position="481"/>
        <end position="602"/>
    </location>
</feature>
<dbReference type="PANTHER" id="PTHR21512">
    <property type="entry name" value="TRAFFICKING PROTEIN PARTICLE COMPLEX SUBUNIT 9"/>
    <property type="match status" value="1"/>
</dbReference>
<evidence type="ECO:0000256" key="3">
    <source>
        <dbReference type="ARBA" id="ARBA00023034"/>
    </source>
</evidence>
<evidence type="ECO:0000259" key="5">
    <source>
        <dbReference type="Pfam" id="PF08626"/>
    </source>
</evidence>
<feature type="region of interest" description="Disordered" evidence="4">
    <location>
        <begin position="125"/>
        <end position="230"/>
    </location>
</feature>